<dbReference type="RefSeq" id="WP_117917841.1">
    <property type="nucleotide sequence ID" value="NZ_QRUB01000025.1"/>
</dbReference>
<dbReference type="Proteomes" id="UP000284161">
    <property type="component" value="Unassembled WGS sequence"/>
</dbReference>
<gene>
    <name evidence="1" type="ORF">DWY58_16205</name>
</gene>
<reference evidence="1 2" key="1">
    <citation type="submission" date="2018-08" db="EMBL/GenBank/DDBJ databases">
        <title>A genome reference for cultivated species of the human gut microbiota.</title>
        <authorList>
            <person name="Zou Y."/>
            <person name="Xue W."/>
            <person name="Luo G."/>
        </authorList>
    </citation>
    <scope>NUCLEOTIDE SEQUENCE [LARGE SCALE GENOMIC DNA]</scope>
    <source>
        <strain evidence="1 2">AF25-6</strain>
    </source>
</reference>
<accession>A0A412E0I3</accession>
<protein>
    <submittedName>
        <fullName evidence="1">Uncharacterized protein</fullName>
    </submittedName>
</protein>
<evidence type="ECO:0000313" key="1">
    <source>
        <dbReference type="EMBL" id="RGR26103.1"/>
    </source>
</evidence>
<comment type="caution">
    <text evidence="1">The sequence shown here is derived from an EMBL/GenBank/DDBJ whole genome shotgun (WGS) entry which is preliminary data.</text>
</comment>
<evidence type="ECO:0000313" key="2">
    <source>
        <dbReference type="Proteomes" id="UP000284161"/>
    </source>
</evidence>
<name>A0A412E0I3_BACSE</name>
<dbReference type="EMBL" id="QRUB01000025">
    <property type="protein sequence ID" value="RGR26103.1"/>
    <property type="molecule type" value="Genomic_DNA"/>
</dbReference>
<dbReference type="AlphaFoldDB" id="A0A412E0I3"/>
<organism evidence="1 2">
    <name type="scientific">Bacteroides stercoris</name>
    <dbReference type="NCBI Taxonomy" id="46506"/>
    <lineage>
        <taxon>Bacteria</taxon>
        <taxon>Pseudomonadati</taxon>
        <taxon>Bacteroidota</taxon>
        <taxon>Bacteroidia</taxon>
        <taxon>Bacteroidales</taxon>
        <taxon>Bacteroidaceae</taxon>
        <taxon>Bacteroides</taxon>
    </lineage>
</organism>
<sequence>MDMTIKDEIEQLILRCIASDGLKACPKDLAFLEKYGLKNLFFFSVEYGMEGADTQSLDGRAKSQIRWNLYVTDFPLLRRMYEREGKGALMKCLYLEERYFRKFLSITGQEDKP</sequence>
<proteinExistence type="predicted"/>